<evidence type="ECO:0000256" key="4">
    <source>
        <dbReference type="SAM" id="MobiDB-lite"/>
    </source>
</evidence>
<evidence type="ECO:0000256" key="3">
    <source>
        <dbReference type="ARBA" id="ARBA00023242"/>
    </source>
</evidence>
<keyword evidence="5" id="KW-0732">Signal</keyword>
<keyword evidence="2" id="KW-0804">Transcription</keyword>
<evidence type="ECO:0000313" key="8">
    <source>
        <dbReference type="Proteomes" id="UP001583177"/>
    </source>
</evidence>
<feature type="region of interest" description="Disordered" evidence="4">
    <location>
        <begin position="441"/>
        <end position="503"/>
    </location>
</feature>
<feature type="chain" id="PRO_5046741427" description="Xylanolytic transcriptional activator regulatory domain-containing protein" evidence="5">
    <location>
        <begin position="28"/>
        <end position="580"/>
    </location>
</feature>
<feature type="signal peptide" evidence="5">
    <location>
        <begin position="1"/>
        <end position="27"/>
    </location>
</feature>
<dbReference type="EMBL" id="JAWRVE010000190">
    <property type="protein sequence ID" value="KAL1850164.1"/>
    <property type="molecule type" value="Genomic_DNA"/>
</dbReference>
<accession>A0ABR3W0L8</accession>
<organism evidence="7 8">
    <name type="scientific">Diaporthe australafricana</name>
    <dbReference type="NCBI Taxonomy" id="127596"/>
    <lineage>
        <taxon>Eukaryota</taxon>
        <taxon>Fungi</taxon>
        <taxon>Dikarya</taxon>
        <taxon>Ascomycota</taxon>
        <taxon>Pezizomycotina</taxon>
        <taxon>Sordariomycetes</taxon>
        <taxon>Sordariomycetidae</taxon>
        <taxon>Diaporthales</taxon>
        <taxon>Diaporthaceae</taxon>
        <taxon>Diaporthe</taxon>
    </lineage>
</organism>
<dbReference type="PANTHER" id="PTHR47840:SF1">
    <property type="entry name" value="ZN(II)2CYS6 TRANSCRIPTION FACTOR (EUROFUNG)"/>
    <property type="match status" value="1"/>
</dbReference>
<keyword evidence="3" id="KW-0539">Nucleus</keyword>
<evidence type="ECO:0000256" key="5">
    <source>
        <dbReference type="SAM" id="SignalP"/>
    </source>
</evidence>
<dbReference type="InterPro" id="IPR007219">
    <property type="entry name" value="XnlR_reg_dom"/>
</dbReference>
<evidence type="ECO:0000259" key="6">
    <source>
        <dbReference type="SMART" id="SM00906"/>
    </source>
</evidence>
<reference evidence="7 8" key="1">
    <citation type="journal article" date="2024" name="IMA Fungus">
        <title>IMA Genome - F19 : A genome assembly and annotation guide to empower mycologists, including annotated draft genome sequences of Ceratocystis pirilliformis, Diaporthe australafricana, Fusarium ophioides, Paecilomyces lecythidis, and Sporothrix stenoceras.</title>
        <authorList>
            <person name="Aylward J."/>
            <person name="Wilson A.M."/>
            <person name="Visagie C.M."/>
            <person name="Spraker J."/>
            <person name="Barnes I."/>
            <person name="Buitendag C."/>
            <person name="Ceriani C."/>
            <person name="Del Mar Angel L."/>
            <person name="du Plessis D."/>
            <person name="Fuchs T."/>
            <person name="Gasser K."/>
            <person name="Kramer D."/>
            <person name="Li W."/>
            <person name="Munsamy K."/>
            <person name="Piso A."/>
            <person name="Price J.L."/>
            <person name="Sonnekus B."/>
            <person name="Thomas C."/>
            <person name="van der Nest A."/>
            <person name="van Dijk A."/>
            <person name="van Heerden A."/>
            <person name="van Vuuren N."/>
            <person name="Yilmaz N."/>
            <person name="Duong T.A."/>
            <person name="van der Merwe N.A."/>
            <person name="Wingfield M.J."/>
            <person name="Wingfield B.D."/>
        </authorList>
    </citation>
    <scope>NUCLEOTIDE SEQUENCE [LARGE SCALE GENOMIC DNA]</scope>
    <source>
        <strain evidence="7 8">CMW 18300</strain>
    </source>
</reference>
<keyword evidence="1" id="KW-0805">Transcription regulation</keyword>
<sequence>MLQLPPQGSHPVLVARQLLLLATFMQGIPRDAVENLDTLSHSYGSTMSRLVETASKLVTSDDELVSSLEGTECIMIEAMYHNNSGNLRRAWITHRRAMTIAQMLGLHRGASPSATLLDIHSRGRIDPQHMWFRLIISDRYLSLMLGLPQGCLESPFGSPQSLGCCIPMERMERMESIAGGLLLQRNTSDLHNLAKTQEIDKLLQQAAALMPPRWWLTPSPAAIVGQDSEALCETMRIMTQFTHYHLLAQLHLPYLLQAPDEQKYHYSKITAVTASREILTRFVSFRGSVSIVAYCRGIDLLAFIASTVLSLAHIDARRRQQVGASDRGAILHLVAHQRHSDRGLLEQTLQCMGEVDESKSDAMTCKITAILQHLLAIEDATANDDCDSYNTSVSHEQDGPASLGFSHNDRAIAPGDSLRIHIPYFGTINIEHQSVSKPLGVDQVLPGKTSGPSSVLSASYQDREPSCELLNGRNGKNKQSVQESTPDGSGPAGYRIGGDSANTDWQTVPSHLDSLRTEDQSARVAVDQSILDPEHAGIDAATILVPGLTADVDDWALQGVDMALFDSLIRGAVEPGTHPT</sequence>
<keyword evidence="8" id="KW-1185">Reference proteome</keyword>
<dbReference type="PANTHER" id="PTHR47840">
    <property type="entry name" value="ZN(II)2CYS6 TRANSCRIPTION FACTOR (EUROFUNG)-RELATED"/>
    <property type="match status" value="1"/>
</dbReference>
<name>A0ABR3W0L8_9PEZI</name>
<dbReference type="Proteomes" id="UP001583177">
    <property type="component" value="Unassembled WGS sequence"/>
</dbReference>
<dbReference type="SMART" id="SM00906">
    <property type="entry name" value="Fungal_trans"/>
    <property type="match status" value="1"/>
</dbReference>
<proteinExistence type="predicted"/>
<feature type="compositionally biased region" description="Polar residues" evidence="4">
    <location>
        <begin position="477"/>
        <end position="487"/>
    </location>
</feature>
<gene>
    <name evidence="7" type="ORF">Daus18300_013032</name>
</gene>
<protein>
    <recommendedName>
        <fullName evidence="6">Xylanolytic transcriptional activator regulatory domain-containing protein</fullName>
    </recommendedName>
</protein>
<comment type="caution">
    <text evidence="7">The sequence shown here is derived from an EMBL/GenBank/DDBJ whole genome shotgun (WGS) entry which is preliminary data.</text>
</comment>
<evidence type="ECO:0000256" key="1">
    <source>
        <dbReference type="ARBA" id="ARBA00023015"/>
    </source>
</evidence>
<evidence type="ECO:0000256" key="2">
    <source>
        <dbReference type="ARBA" id="ARBA00023163"/>
    </source>
</evidence>
<feature type="domain" description="Xylanolytic transcriptional activator regulatory" evidence="6">
    <location>
        <begin position="90"/>
        <end position="169"/>
    </location>
</feature>
<evidence type="ECO:0000313" key="7">
    <source>
        <dbReference type="EMBL" id="KAL1850164.1"/>
    </source>
</evidence>
<dbReference type="CDD" id="cd12148">
    <property type="entry name" value="fungal_TF_MHR"/>
    <property type="match status" value="1"/>
</dbReference>
<feature type="compositionally biased region" description="Polar residues" evidence="4">
    <location>
        <begin position="450"/>
        <end position="460"/>
    </location>
</feature>